<evidence type="ECO:0000256" key="7">
    <source>
        <dbReference type="ARBA" id="ARBA00023254"/>
    </source>
</evidence>
<name>A0A7R9KEP6_9ACAR</name>
<feature type="domain" description="Leucine zipper with capping helix" evidence="10">
    <location>
        <begin position="163"/>
        <end position="206"/>
    </location>
</feature>
<dbReference type="PANTHER" id="PTHR15938">
    <property type="entry name" value="TBP-1 INTERACTING PROTEIN"/>
    <property type="match status" value="1"/>
</dbReference>
<evidence type="ECO:0000259" key="10">
    <source>
        <dbReference type="Pfam" id="PF18517"/>
    </source>
</evidence>
<comment type="similarity">
    <text evidence="2">Belongs to the HOP2 family.</text>
</comment>
<evidence type="ECO:0000313" key="11">
    <source>
        <dbReference type="EMBL" id="CAD7621532.1"/>
    </source>
</evidence>
<evidence type="ECO:0000256" key="4">
    <source>
        <dbReference type="ARBA" id="ARBA00023054"/>
    </source>
</evidence>
<keyword evidence="5" id="KW-0233">DNA recombination</keyword>
<dbReference type="GO" id="GO:0000794">
    <property type="term" value="C:condensed nuclear chromosome"/>
    <property type="evidence" value="ECO:0007669"/>
    <property type="project" value="TreeGrafter"/>
</dbReference>
<evidence type="ECO:0000256" key="1">
    <source>
        <dbReference type="ARBA" id="ARBA00004123"/>
    </source>
</evidence>
<dbReference type="InterPro" id="IPR040661">
    <property type="entry name" value="LZ3wCH"/>
</dbReference>
<dbReference type="GO" id="GO:0003690">
    <property type="term" value="F:double-stranded DNA binding"/>
    <property type="evidence" value="ECO:0007669"/>
    <property type="project" value="TreeGrafter"/>
</dbReference>
<dbReference type="Pfam" id="PF18517">
    <property type="entry name" value="LZ3wCH"/>
    <property type="match status" value="1"/>
</dbReference>
<keyword evidence="7" id="KW-0469">Meiosis</keyword>
<dbReference type="PANTHER" id="PTHR15938:SF0">
    <property type="entry name" value="HOMOLOGOUS-PAIRING PROTEIN 2 HOMOLOG"/>
    <property type="match status" value="1"/>
</dbReference>
<evidence type="ECO:0000256" key="6">
    <source>
        <dbReference type="ARBA" id="ARBA00023242"/>
    </source>
</evidence>
<reference evidence="11" key="1">
    <citation type="submission" date="2020-11" db="EMBL/GenBank/DDBJ databases">
        <authorList>
            <person name="Tran Van P."/>
        </authorList>
    </citation>
    <scope>NUCLEOTIDE SEQUENCE</scope>
</reference>
<keyword evidence="4 8" id="KW-0175">Coiled coil</keyword>
<dbReference type="GO" id="GO:0010774">
    <property type="term" value="P:meiotic strand invasion involved in reciprocal meiotic recombination"/>
    <property type="evidence" value="ECO:0007669"/>
    <property type="project" value="TreeGrafter"/>
</dbReference>
<dbReference type="GO" id="GO:0007129">
    <property type="term" value="P:homologous chromosome pairing at meiosis"/>
    <property type="evidence" value="ECO:0007669"/>
    <property type="project" value="TreeGrafter"/>
</dbReference>
<evidence type="ECO:0000256" key="3">
    <source>
        <dbReference type="ARBA" id="ARBA00016093"/>
    </source>
</evidence>
<dbReference type="InterPro" id="IPR010776">
    <property type="entry name" value="Hop2_WH_dom"/>
</dbReference>
<feature type="domain" description="Homologous-pairing protein 2 winged helix" evidence="9">
    <location>
        <begin position="11"/>
        <end position="69"/>
    </location>
</feature>
<dbReference type="GO" id="GO:0120230">
    <property type="term" value="F:recombinase activator activity"/>
    <property type="evidence" value="ECO:0007669"/>
    <property type="project" value="TreeGrafter"/>
</dbReference>
<dbReference type="EMBL" id="CAJPIZ010000647">
    <property type="protein sequence ID" value="CAG2101962.1"/>
    <property type="molecule type" value="Genomic_DNA"/>
</dbReference>
<proteinExistence type="inferred from homology"/>
<dbReference type="GO" id="GO:0000709">
    <property type="term" value="P:meiotic joint molecule formation"/>
    <property type="evidence" value="ECO:0007669"/>
    <property type="project" value="TreeGrafter"/>
</dbReference>
<dbReference type="AlphaFoldDB" id="A0A7R9KEP6"/>
<protein>
    <recommendedName>
        <fullName evidence="3">Homologous-pairing protein 2 homolog</fullName>
    </recommendedName>
</protein>
<evidence type="ECO:0000259" key="9">
    <source>
        <dbReference type="Pfam" id="PF07106"/>
    </source>
</evidence>
<dbReference type="Pfam" id="PF07106">
    <property type="entry name" value="WHD_TBPIP"/>
    <property type="match status" value="1"/>
</dbReference>
<gene>
    <name evidence="11" type="ORF">OSB1V03_LOCUS2003</name>
</gene>
<keyword evidence="12" id="KW-1185">Reference proteome</keyword>
<dbReference type="GO" id="GO:0120231">
    <property type="term" value="C:DNA recombinase auxiliary factor complex"/>
    <property type="evidence" value="ECO:0007669"/>
    <property type="project" value="TreeGrafter"/>
</dbReference>
<accession>A0A7R9KEP6</accession>
<keyword evidence="6" id="KW-0539">Nucleus</keyword>
<evidence type="ECO:0000256" key="2">
    <source>
        <dbReference type="ARBA" id="ARBA00007922"/>
    </source>
</evidence>
<dbReference type="EMBL" id="OC855222">
    <property type="protein sequence ID" value="CAD7621532.1"/>
    <property type="molecule type" value="Genomic_DNA"/>
</dbReference>
<evidence type="ECO:0000313" key="12">
    <source>
        <dbReference type="Proteomes" id="UP000759131"/>
    </source>
</evidence>
<dbReference type="InterPro" id="IPR036388">
    <property type="entry name" value="WH-like_DNA-bd_sf"/>
</dbReference>
<dbReference type="Proteomes" id="UP000759131">
    <property type="component" value="Unassembled WGS sequence"/>
</dbReference>
<dbReference type="OrthoDB" id="272266at2759"/>
<dbReference type="Gene3D" id="1.10.10.10">
    <property type="entry name" value="Winged helix-like DNA-binding domain superfamily/Winged helix DNA-binding domain"/>
    <property type="match status" value="1"/>
</dbReference>
<organism evidence="11">
    <name type="scientific">Medioppia subpectinata</name>
    <dbReference type="NCBI Taxonomy" id="1979941"/>
    <lineage>
        <taxon>Eukaryota</taxon>
        <taxon>Metazoa</taxon>
        <taxon>Ecdysozoa</taxon>
        <taxon>Arthropoda</taxon>
        <taxon>Chelicerata</taxon>
        <taxon>Arachnida</taxon>
        <taxon>Acari</taxon>
        <taxon>Acariformes</taxon>
        <taxon>Sarcoptiformes</taxon>
        <taxon>Oribatida</taxon>
        <taxon>Brachypylina</taxon>
        <taxon>Oppioidea</taxon>
        <taxon>Oppiidae</taxon>
        <taxon>Medioppia</taxon>
    </lineage>
</organism>
<feature type="coiled-coil region" evidence="8">
    <location>
        <begin position="83"/>
        <end position="147"/>
    </location>
</feature>
<evidence type="ECO:0000256" key="8">
    <source>
        <dbReference type="SAM" id="Coils"/>
    </source>
</evidence>
<sequence length="214" mass="24589">MSKTKDPLVSLVKSYLSKTNRPFSGNDVFNNMNSKDSKLSKTAVFKALEDLSAKEKIIEKLNGKQKIYFPLQDNFEAVDDQQLKQLDQQLDQLGKEFNQVDDEHKHKASKLSAIKSGQTLAQISEQLSELKAQTSEMEERMKCIDSKAKGLDPKANHKLKNERQKLVTDWRKRKRMATNMVDMILESYPKPKKAFIEEIGLETDEQLKVDLPQM</sequence>
<comment type="subcellular location">
    <subcellularLocation>
        <location evidence="1">Nucleus</location>
    </subcellularLocation>
</comment>
<evidence type="ECO:0000256" key="5">
    <source>
        <dbReference type="ARBA" id="ARBA00023172"/>
    </source>
</evidence>